<evidence type="ECO:0000313" key="2">
    <source>
        <dbReference type="EMBL" id="JAD60941.1"/>
    </source>
</evidence>
<organism evidence="2">
    <name type="scientific">Arundo donax</name>
    <name type="common">Giant reed</name>
    <name type="synonym">Donax arundinaceus</name>
    <dbReference type="NCBI Taxonomy" id="35708"/>
    <lineage>
        <taxon>Eukaryota</taxon>
        <taxon>Viridiplantae</taxon>
        <taxon>Streptophyta</taxon>
        <taxon>Embryophyta</taxon>
        <taxon>Tracheophyta</taxon>
        <taxon>Spermatophyta</taxon>
        <taxon>Magnoliopsida</taxon>
        <taxon>Liliopsida</taxon>
        <taxon>Poales</taxon>
        <taxon>Poaceae</taxon>
        <taxon>PACMAD clade</taxon>
        <taxon>Arundinoideae</taxon>
        <taxon>Arundineae</taxon>
        <taxon>Arundo</taxon>
    </lineage>
</organism>
<reference evidence="2" key="1">
    <citation type="submission" date="2014-09" db="EMBL/GenBank/DDBJ databases">
        <authorList>
            <person name="Magalhaes I.L.F."/>
            <person name="Oliveira U."/>
            <person name="Santos F.R."/>
            <person name="Vidigal T.H.D.A."/>
            <person name="Brescovit A.D."/>
            <person name="Santos A.J."/>
        </authorList>
    </citation>
    <scope>NUCLEOTIDE SEQUENCE</scope>
    <source>
        <tissue evidence="2">Shoot tissue taken approximately 20 cm above the soil surface</tissue>
    </source>
</reference>
<dbReference type="EMBL" id="GBRH01236954">
    <property type="protein sequence ID" value="JAD60941.1"/>
    <property type="molecule type" value="Transcribed_RNA"/>
</dbReference>
<name>A0A0A9BC80_ARUDO</name>
<dbReference type="AlphaFoldDB" id="A0A0A9BC80"/>
<accession>A0A0A9BC80</accession>
<evidence type="ECO:0000256" key="1">
    <source>
        <dbReference type="SAM" id="MobiDB-lite"/>
    </source>
</evidence>
<feature type="region of interest" description="Disordered" evidence="1">
    <location>
        <begin position="1"/>
        <end position="25"/>
    </location>
</feature>
<proteinExistence type="predicted"/>
<sequence length="25" mass="2833">MVKNDLHGWTSPYHSMESATDISIL</sequence>
<reference evidence="2" key="2">
    <citation type="journal article" date="2015" name="Data Brief">
        <title>Shoot transcriptome of the giant reed, Arundo donax.</title>
        <authorList>
            <person name="Barrero R.A."/>
            <person name="Guerrero F.D."/>
            <person name="Moolhuijzen P."/>
            <person name="Goolsby J.A."/>
            <person name="Tidwell J."/>
            <person name="Bellgard S.E."/>
            <person name="Bellgard M.I."/>
        </authorList>
    </citation>
    <scope>NUCLEOTIDE SEQUENCE</scope>
    <source>
        <tissue evidence="2">Shoot tissue taken approximately 20 cm above the soil surface</tissue>
    </source>
</reference>
<protein>
    <submittedName>
        <fullName evidence="2">Uncharacterized protein</fullName>
    </submittedName>
</protein>